<gene>
    <name evidence="2" type="ORF">HMPREF9257_1484</name>
</gene>
<dbReference type="Gene3D" id="3.90.1200.10">
    <property type="match status" value="1"/>
</dbReference>
<reference evidence="2 3" key="1">
    <citation type="submission" date="2010-10" db="EMBL/GenBank/DDBJ databases">
        <authorList>
            <person name="Durkin A.S."/>
            <person name="Madupu R."/>
            <person name="Torralba M."/>
            <person name="Gillis M."/>
            <person name="Methe B."/>
            <person name="Sutton G."/>
            <person name="Nelson K.E."/>
        </authorList>
    </citation>
    <scope>NUCLEOTIDE SEQUENCE [LARGE SCALE GENOMIC DNA]</scope>
    <source>
        <strain evidence="2 3">ACS-139-V-Col8</strain>
    </source>
</reference>
<dbReference type="SUPFAM" id="SSF56112">
    <property type="entry name" value="Protein kinase-like (PK-like)"/>
    <property type="match status" value="1"/>
</dbReference>
<dbReference type="AlphaFoldDB" id="E4KPJ6"/>
<evidence type="ECO:0000313" key="3">
    <source>
        <dbReference type="Proteomes" id="UP000005990"/>
    </source>
</evidence>
<comment type="caution">
    <text evidence="2">The sequence shown here is derived from an EMBL/GenBank/DDBJ whole genome shotgun (WGS) entry which is preliminary data.</text>
</comment>
<evidence type="ECO:0000259" key="1">
    <source>
        <dbReference type="Pfam" id="PF01636"/>
    </source>
</evidence>
<evidence type="ECO:0000313" key="2">
    <source>
        <dbReference type="EMBL" id="EFR31042.1"/>
    </source>
</evidence>
<proteinExistence type="predicted"/>
<dbReference type="Pfam" id="PF01636">
    <property type="entry name" value="APH"/>
    <property type="match status" value="1"/>
</dbReference>
<dbReference type="GO" id="GO:0016740">
    <property type="term" value="F:transferase activity"/>
    <property type="evidence" value="ECO:0007669"/>
    <property type="project" value="UniProtKB-KW"/>
</dbReference>
<keyword evidence="3" id="KW-1185">Reference proteome</keyword>
<dbReference type="STRING" id="908337.HMPREF9257_1484"/>
<keyword evidence="2" id="KW-0808">Transferase</keyword>
<feature type="domain" description="Aminoglycoside phosphotransferase" evidence="1">
    <location>
        <begin position="40"/>
        <end position="213"/>
    </location>
</feature>
<sequence>MFNQEQDWEFHPLSGGSGEAFMGVRKDEKVFFKRNASPIITALSAEGIAPKLMWTQRTYSGDTLTAQQWEDGQVLERDDLFNQRVIDLIRQIHDSDHLLMTLKRVGEVEKKPLDFIVDYYDDLPAKLQSNQLINLIVDTLRDQVDDDFYQVSYRVCHGDLNHHNFLLTHDDHLYMVDWENVCIADPVSDLAKLMVISFPPSQWSDWLAAYGQDMSGSFYKRMCWYSQVACLSFIKQYYNEDRPYQVNQMILNLKTIHQEAKDL</sequence>
<dbReference type="RefSeq" id="WP_006418245.1">
    <property type="nucleotide sequence ID" value="NZ_AENN01000015.1"/>
</dbReference>
<dbReference type="PANTHER" id="PTHR40086">
    <property type="entry name" value="PHOSPHOTRANSFERASE YTMP-RELATED"/>
    <property type="match status" value="1"/>
</dbReference>
<name>E4KPJ6_9LACT</name>
<dbReference type="OrthoDB" id="3171511at2"/>
<organism evidence="2 3">
    <name type="scientific">Eremococcus coleocola ACS-139-V-Col8</name>
    <dbReference type="NCBI Taxonomy" id="908337"/>
    <lineage>
        <taxon>Bacteria</taxon>
        <taxon>Bacillati</taxon>
        <taxon>Bacillota</taxon>
        <taxon>Bacilli</taxon>
        <taxon>Lactobacillales</taxon>
        <taxon>Aerococcaceae</taxon>
        <taxon>Eremococcus</taxon>
    </lineage>
</organism>
<protein>
    <submittedName>
        <fullName evidence="2">Phosphotransferase enzyme family</fullName>
    </submittedName>
</protein>
<dbReference type="InterPro" id="IPR011009">
    <property type="entry name" value="Kinase-like_dom_sf"/>
</dbReference>
<dbReference type="PANTHER" id="PTHR40086:SF1">
    <property type="entry name" value="CELL CYCLE REGULATOR CCRZ"/>
    <property type="match status" value="1"/>
</dbReference>
<dbReference type="InterPro" id="IPR002575">
    <property type="entry name" value="Aminoglycoside_PTrfase"/>
</dbReference>
<dbReference type="Proteomes" id="UP000005990">
    <property type="component" value="Unassembled WGS sequence"/>
</dbReference>
<accession>E4KPJ6</accession>
<dbReference type="eggNOG" id="COG0510">
    <property type="taxonomic scope" value="Bacteria"/>
</dbReference>
<dbReference type="EMBL" id="AENN01000015">
    <property type="protein sequence ID" value="EFR31042.1"/>
    <property type="molecule type" value="Genomic_DNA"/>
</dbReference>
<dbReference type="InterPro" id="IPR052077">
    <property type="entry name" value="CcrZ_PhaseVar_Mediator"/>
</dbReference>